<dbReference type="Gene3D" id="2.10.22.10">
    <property type="entry name" value="Antistasin, domain 1"/>
    <property type="match status" value="1"/>
</dbReference>
<gene>
    <name evidence="4" type="primary">ORF4114</name>
</gene>
<keyword evidence="1" id="KW-0646">Protease inhibitor</keyword>
<feature type="domain" description="Antistasin-like" evidence="3">
    <location>
        <begin position="36"/>
        <end position="61"/>
    </location>
</feature>
<name>A0A0B6XYA5_9EUPU</name>
<dbReference type="Pfam" id="PF02822">
    <property type="entry name" value="Antistasin"/>
    <property type="match status" value="1"/>
</dbReference>
<dbReference type="AlphaFoldDB" id="A0A0B6XYA5"/>
<reference evidence="4" key="1">
    <citation type="submission" date="2014-12" db="EMBL/GenBank/DDBJ databases">
        <title>Insight into the proteome of Arion vulgaris.</title>
        <authorList>
            <person name="Aradska J."/>
            <person name="Bulat T."/>
            <person name="Smidak R."/>
            <person name="Sarate P."/>
            <person name="Gangsoo J."/>
            <person name="Sialana F."/>
            <person name="Bilban M."/>
            <person name="Lubec G."/>
        </authorList>
    </citation>
    <scope>NUCLEOTIDE SEQUENCE</scope>
    <source>
        <tissue evidence="4">Skin</tissue>
    </source>
</reference>
<organism evidence="4">
    <name type="scientific">Arion vulgaris</name>
    <dbReference type="NCBI Taxonomy" id="1028688"/>
    <lineage>
        <taxon>Eukaryota</taxon>
        <taxon>Metazoa</taxon>
        <taxon>Spiralia</taxon>
        <taxon>Lophotrochozoa</taxon>
        <taxon>Mollusca</taxon>
        <taxon>Gastropoda</taxon>
        <taxon>Heterobranchia</taxon>
        <taxon>Euthyneura</taxon>
        <taxon>Panpulmonata</taxon>
        <taxon>Eupulmonata</taxon>
        <taxon>Stylommatophora</taxon>
        <taxon>Helicina</taxon>
        <taxon>Arionoidea</taxon>
        <taxon>Arionidae</taxon>
        <taxon>Arion</taxon>
    </lineage>
</organism>
<feature type="non-terminal residue" evidence="4">
    <location>
        <position position="1"/>
    </location>
</feature>
<evidence type="ECO:0000313" key="4">
    <source>
        <dbReference type="EMBL" id="CEK48476.1"/>
    </source>
</evidence>
<dbReference type="EMBL" id="HACG01001611">
    <property type="protein sequence ID" value="CEK48476.1"/>
    <property type="molecule type" value="Transcribed_RNA"/>
</dbReference>
<keyword evidence="2" id="KW-0722">Serine protease inhibitor</keyword>
<dbReference type="InterPro" id="IPR011061">
    <property type="entry name" value="Hirudin/antistatin"/>
</dbReference>
<accession>A0A0B6XYA5</accession>
<evidence type="ECO:0000256" key="2">
    <source>
        <dbReference type="ARBA" id="ARBA00022900"/>
    </source>
</evidence>
<dbReference type="InterPro" id="IPR004094">
    <property type="entry name" value="Antistasin-like"/>
</dbReference>
<dbReference type="GO" id="GO:0004867">
    <property type="term" value="F:serine-type endopeptidase inhibitor activity"/>
    <property type="evidence" value="ECO:0007669"/>
    <property type="project" value="UniProtKB-KW"/>
</dbReference>
<evidence type="ECO:0000256" key="1">
    <source>
        <dbReference type="ARBA" id="ARBA00022690"/>
    </source>
</evidence>
<dbReference type="SUPFAM" id="SSF57262">
    <property type="entry name" value="Leech antihemostatic proteins"/>
    <property type="match status" value="1"/>
</dbReference>
<sequence length="68" mass="7279">HMLSRGVSTLTTGITDGKSVEYEDVEEVHISDLNLCPLVMCAVYCPSGIEVDAKGCSTCICKDDSIII</sequence>
<protein>
    <recommendedName>
        <fullName evidence="3">Antistasin-like domain-containing protein</fullName>
    </recommendedName>
</protein>
<evidence type="ECO:0000259" key="3">
    <source>
        <dbReference type="Pfam" id="PF02822"/>
    </source>
</evidence>
<proteinExistence type="predicted"/>